<evidence type="ECO:0000256" key="3">
    <source>
        <dbReference type="ARBA" id="ARBA00022989"/>
    </source>
</evidence>
<evidence type="ECO:0000313" key="7">
    <source>
        <dbReference type="EMBL" id="CCC50164.1"/>
    </source>
</evidence>
<keyword evidence="3 5" id="KW-1133">Transmembrane helix</keyword>
<dbReference type="GO" id="GO:0005783">
    <property type="term" value="C:endoplasmic reticulum"/>
    <property type="evidence" value="ECO:0007669"/>
    <property type="project" value="TreeGrafter"/>
</dbReference>
<feature type="domain" description="TLC" evidence="6">
    <location>
        <begin position="127"/>
        <end position="263"/>
    </location>
</feature>
<dbReference type="GO" id="GO:0050291">
    <property type="term" value="F:sphingosine N-acyltransferase activity"/>
    <property type="evidence" value="ECO:0007669"/>
    <property type="project" value="InterPro"/>
</dbReference>
<dbReference type="GO" id="GO:0046513">
    <property type="term" value="P:ceramide biosynthetic process"/>
    <property type="evidence" value="ECO:0007669"/>
    <property type="project" value="InterPro"/>
</dbReference>
<reference evidence="7" key="1">
    <citation type="journal article" date="2012" name="Proc. Natl. Acad. Sci. U.S.A.">
        <title>Antigenic diversity is generated by distinct evolutionary mechanisms in African trypanosome species.</title>
        <authorList>
            <person name="Jackson A.P."/>
            <person name="Berry A."/>
            <person name="Aslett M."/>
            <person name="Allison H.C."/>
            <person name="Burton P."/>
            <person name="Vavrova-Anderson J."/>
            <person name="Brown R."/>
            <person name="Browne H."/>
            <person name="Corton N."/>
            <person name="Hauser H."/>
            <person name="Gamble J."/>
            <person name="Gilderthorp R."/>
            <person name="Marcello L."/>
            <person name="McQuillan J."/>
            <person name="Otto T.D."/>
            <person name="Quail M.A."/>
            <person name="Sanders M.J."/>
            <person name="van Tonder A."/>
            <person name="Ginger M.L."/>
            <person name="Field M.C."/>
            <person name="Barry J.D."/>
            <person name="Hertz-Fowler C."/>
            <person name="Berriman M."/>
        </authorList>
    </citation>
    <scope>NUCLEOTIDE SEQUENCE</scope>
    <source>
        <strain evidence="7">Y486</strain>
    </source>
</reference>
<dbReference type="PANTHER" id="PTHR12560">
    <property type="entry name" value="LONGEVITY ASSURANCE FACTOR 1 LAG1"/>
    <property type="match status" value="1"/>
</dbReference>
<dbReference type="VEuPathDB" id="TriTrypDB:TvY486_0807710"/>
<evidence type="ECO:0000256" key="2">
    <source>
        <dbReference type="ARBA" id="ARBA00022692"/>
    </source>
</evidence>
<sequence>MQFPLGDVYAMPLERAEEYGFVSYYNHTGDAATSRASNNLTLTDEEWRWLLTNPVGLAMRLAAAGGLGLDTSALPQLLPCLLWAVVFVLVRLAAQTWLSRIGVWLRLAVPRARHRGRGTVRCRRLRKFQIQLWLAVYYAASTAFGWAVQRDKPWFGFPASEDNRIALLTPHPYRPEPELLLYYQYGLGFYLSEMVALLAERDMRRADFLEYFVHHLVTFALVILSHCSYEHRFGAYVLFLHDASDIMLAVTRAFLYVVDAQRTVRVISTSGQ</sequence>
<feature type="transmembrane region" description="Helical" evidence="5">
    <location>
        <begin position="130"/>
        <end position="148"/>
    </location>
</feature>
<feature type="transmembrane region" description="Helical" evidence="5">
    <location>
        <begin position="180"/>
        <end position="199"/>
    </location>
</feature>
<accession>G0TZY4</accession>
<proteinExistence type="predicted"/>
<organism evidence="7">
    <name type="scientific">Trypanosoma vivax (strain Y486)</name>
    <dbReference type="NCBI Taxonomy" id="1055687"/>
    <lineage>
        <taxon>Eukaryota</taxon>
        <taxon>Discoba</taxon>
        <taxon>Euglenozoa</taxon>
        <taxon>Kinetoplastea</taxon>
        <taxon>Metakinetoplastina</taxon>
        <taxon>Trypanosomatida</taxon>
        <taxon>Trypanosomatidae</taxon>
        <taxon>Trypanosoma</taxon>
        <taxon>Duttonella</taxon>
    </lineage>
</organism>
<dbReference type="GO" id="GO:0016020">
    <property type="term" value="C:membrane"/>
    <property type="evidence" value="ECO:0007669"/>
    <property type="project" value="UniProtKB-SubCell"/>
</dbReference>
<name>G0TZY4_TRYVY</name>
<dbReference type="AlphaFoldDB" id="G0TZY4"/>
<evidence type="ECO:0000259" key="6">
    <source>
        <dbReference type="Pfam" id="PF03798"/>
    </source>
</evidence>
<dbReference type="PIRSF" id="PIRSF005225">
    <property type="entry name" value="LAG1_LAC1"/>
    <property type="match status" value="1"/>
</dbReference>
<dbReference type="EMBL" id="HE573024">
    <property type="protein sequence ID" value="CCC50164.1"/>
    <property type="molecule type" value="Genomic_DNA"/>
</dbReference>
<protein>
    <recommendedName>
        <fullName evidence="6">TLC domain-containing protein</fullName>
    </recommendedName>
</protein>
<gene>
    <name evidence="7" type="ORF">TVY486_0807710</name>
</gene>
<feature type="transmembrane region" description="Helical" evidence="5">
    <location>
        <begin position="81"/>
        <end position="109"/>
    </location>
</feature>
<dbReference type="Pfam" id="PF03798">
    <property type="entry name" value="TRAM_LAG1_CLN8"/>
    <property type="match status" value="1"/>
</dbReference>
<comment type="subcellular location">
    <subcellularLocation>
        <location evidence="1">Membrane</location>
        <topology evidence="1">Multi-pass membrane protein</topology>
    </subcellularLocation>
</comment>
<keyword evidence="2 5" id="KW-0812">Transmembrane</keyword>
<evidence type="ECO:0000256" key="4">
    <source>
        <dbReference type="ARBA" id="ARBA00023136"/>
    </source>
</evidence>
<keyword evidence="4 5" id="KW-0472">Membrane</keyword>
<evidence type="ECO:0000256" key="1">
    <source>
        <dbReference type="ARBA" id="ARBA00004141"/>
    </source>
</evidence>
<dbReference type="InterPro" id="IPR006634">
    <property type="entry name" value="TLC-dom"/>
</dbReference>
<dbReference type="InterPro" id="IPR016439">
    <property type="entry name" value="Lag1/Lac1-like"/>
</dbReference>
<dbReference type="OMA" id="ACVLVHT"/>
<evidence type="ECO:0000256" key="5">
    <source>
        <dbReference type="SAM" id="Phobius"/>
    </source>
</evidence>
<dbReference type="PANTHER" id="PTHR12560:SF0">
    <property type="entry name" value="LD18904P"/>
    <property type="match status" value="1"/>
</dbReference>